<dbReference type="GO" id="GO:0015658">
    <property type="term" value="F:branched-chain amino acid transmembrane transporter activity"/>
    <property type="evidence" value="ECO:0007669"/>
    <property type="project" value="InterPro"/>
</dbReference>
<dbReference type="Proteomes" id="UP000194137">
    <property type="component" value="Chromosome"/>
</dbReference>
<evidence type="ECO:0000313" key="7">
    <source>
        <dbReference type="Proteomes" id="UP000194137"/>
    </source>
</evidence>
<evidence type="ECO:0000313" key="6">
    <source>
        <dbReference type="EMBL" id="ARP99397.1"/>
    </source>
</evidence>
<dbReference type="GO" id="GO:0005886">
    <property type="term" value="C:plasma membrane"/>
    <property type="evidence" value="ECO:0007669"/>
    <property type="project" value="UniProtKB-SubCell"/>
</dbReference>
<dbReference type="KEGG" id="psin:CAK95_10100"/>
<accession>A0A1W6ZQ75</accession>
<reference evidence="6 7" key="1">
    <citation type="submission" date="2017-05" db="EMBL/GenBank/DDBJ databases">
        <title>Full genome sequence of Pseudorhodoplanes sinuspersici.</title>
        <authorList>
            <person name="Dastgheib S.M.M."/>
            <person name="Shavandi M."/>
            <person name="Tirandaz H."/>
        </authorList>
    </citation>
    <scope>NUCLEOTIDE SEQUENCE [LARGE SCALE GENOMIC DNA]</scope>
    <source>
        <strain evidence="6 7">RIPI110</strain>
    </source>
</reference>
<dbReference type="PANTHER" id="PTHR30482">
    <property type="entry name" value="HIGH-AFFINITY BRANCHED-CHAIN AMINO ACID TRANSPORT SYSTEM PERMEASE"/>
    <property type="match status" value="1"/>
</dbReference>
<dbReference type="STRING" id="1235591.CAK95_10100"/>
<proteinExistence type="predicted"/>
<keyword evidence="5" id="KW-0472">Membrane</keyword>
<dbReference type="AlphaFoldDB" id="A0A1W6ZQ75"/>
<dbReference type="InterPro" id="IPR043428">
    <property type="entry name" value="LivM-like"/>
</dbReference>
<dbReference type="EMBL" id="CP021112">
    <property type="protein sequence ID" value="ARP99397.1"/>
    <property type="molecule type" value="Genomic_DNA"/>
</dbReference>
<dbReference type="OrthoDB" id="7917346at2"/>
<comment type="subcellular location">
    <subcellularLocation>
        <location evidence="1">Cell membrane</location>
        <topology evidence="1">Multi-pass membrane protein</topology>
    </subcellularLocation>
</comment>
<evidence type="ECO:0000256" key="5">
    <source>
        <dbReference type="ARBA" id="ARBA00023136"/>
    </source>
</evidence>
<evidence type="ECO:0000256" key="2">
    <source>
        <dbReference type="ARBA" id="ARBA00022475"/>
    </source>
</evidence>
<name>A0A1W6ZQ75_9HYPH</name>
<keyword evidence="4" id="KW-1133">Transmembrane helix</keyword>
<evidence type="ECO:0000256" key="1">
    <source>
        <dbReference type="ARBA" id="ARBA00004651"/>
    </source>
</evidence>
<organism evidence="6 7">
    <name type="scientific">Pseudorhodoplanes sinuspersici</name>
    <dbReference type="NCBI Taxonomy" id="1235591"/>
    <lineage>
        <taxon>Bacteria</taxon>
        <taxon>Pseudomonadati</taxon>
        <taxon>Pseudomonadota</taxon>
        <taxon>Alphaproteobacteria</taxon>
        <taxon>Hyphomicrobiales</taxon>
        <taxon>Pseudorhodoplanes</taxon>
    </lineage>
</organism>
<evidence type="ECO:0000256" key="3">
    <source>
        <dbReference type="ARBA" id="ARBA00022692"/>
    </source>
</evidence>
<dbReference type="PANTHER" id="PTHR30482:SF17">
    <property type="entry name" value="ABC TRANSPORTER ATP-BINDING PROTEIN"/>
    <property type="match status" value="1"/>
</dbReference>
<protein>
    <submittedName>
        <fullName evidence="6">Branched-chain amino acid ABC transporter permease</fullName>
    </submittedName>
</protein>
<gene>
    <name evidence="6" type="ORF">CAK95_10100</name>
</gene>
<dbReference type="Pfam" id="PF02653">
    <property type="entry name" value="BPD_transp_2"/>
    <property type="match status" value="1"/>
</dbReference>
<dbReference type="RefSeq" id="WP_086087806.1">
    <property type="nucleotide sequence ID" value="NZ_CP021112.1"/>
</dbReference>
<dbReference type="InterPro" id="IPR001851">
    <property type="entry name" value="ABC_transp_permease"/>
</dbReference>
<dbReference type="CDD" id="cd06581">
    <property type="entry name" value="TM_PBP1_LivM_like"/>
    <property type="match status" value="1"/>
</dbReference>
<keyword evidence="2" id="KW-1003">Cell membrane</keyword>
<sequence>MTRSSIIWLVVCALLLIALPRIIIHEFYINMASQVLIFAILALSLNLMLGFGGMVSLGHAAYIGVAGYTCILLTIAGYHPLVAAIVALILSTGCAAIFGMLSLRAPGLGFLMITLALGQIVWGVAYRANTLTGGDNGISLPARPMPFGFDIRSAESFYYFTLIVFAVALFGMWRFVRSPFGASLMGTRDQPRRMRMLGYNTWRIQWLTFVIAGFWGSVGGLMYVYYNLFLSPHALTLQQSAEILLMAILGGATSLTGPIVGAAIITLIKNVVSTYVERWNSLLGIIFIVVIVFMPLGLVPGCRALWRKWQARHKPPVPAASAPEPAE</sequence>
<keyword evidence="3" id="KW-0812">Transmembrane</keyword>
<keyword evidence="7" id="KW-1185">Reference proteome</keyword>
<evidence type="ECO:0000256" key="4">
    <source>
        <dbReference type="ARBA" id="ARBA00022989"/>
    </source>
</evidence>